<dbReference type="PROSITE" id="PS50157">
    <property type="entry name" value="ZINC_FINGER_C2H2_2"/>
    <property type="match status" value="1"/>
</dbReference>
<evidence type="ECO:0000256" key="2">
    <source>
        <dbReference type="ARBA" id="ARBA00022723"/>
    </source>
</evidence>
<reference evidence="9" key="1">
    <citation type="journal article" date="2020" name="Nat. Genet.">
        <title>Genomic diversifications of five Gossypium allopolyploid species and their impact on cotton improvement.</title>
        <authorList>
            <person name="Chen Z.J."/>
            <person name="Sreedasyam A."/>
            <person name="Ando A."/>
            <person name="Song Q."/>
            <person name="De Santiago L.M."/>
            <person name="Hulse-Kemp A.M."/>
            <person name="Ding M."/>
            <person name="Ye W."/>
            <person name="Kirkbride R.C."/>
            <person name="Jenkins J."/>
            <person name="Plott C."/>
            <person name="Lovell J."/>
            <person name="Lin Y.M."/>
            <person name="Vaughn R."/>
            <person name="Liu B."/>
            <person name="Simpson S."/>
            <person name="Scheffler B.E."/>
            <person name="Wen L."/>
            <person name="Saski C.A."/>
            <person name="Grover C.E."/>
            <person name="Hu G."/>
            <person name="Conover J.L."/>
            <person name="Carlson J.W."/>
            <person name="Shu S."/>
            <person name="Boston L.B."/>
            <person name="Williams M."/>
            <person name="Peterson D.G."/>
            <person name="McGee K."/>
            <person name="Jones D.C."/>
            <person name="Wendel J.F."/>
            <person name="Stelly D.M."/>
            <person name="Grimwood J."/>
            <person name="Schmutz J."/>
        </authorList>
    </citation>
    <scope>NUCLEOTIDE SEQUENCE [LARGE SCALE GENOMIC DNA]</scope>
    <source>
        <strain evidence="9">cv. TM-1</strain>
    </source>
</reference>
<keyword evidence="9" id="KW-1185">Reference proteome</keyword>
<gene>
    <name evidence="10" type="primary">LOC107928055</name>
</gene>
<evidence type="ECO:0000259" key="8">
    <source>
        <dbReference type="PROSITE" id="PS50157"/>
    </source>
</evidence>
<dbReference type="STRING" id="3635.A0A1U8LJK5"/>
<dbReference type="Gene3D" id="3.30.160.60">
    <property type="entry name" value="Classic Zinc Finger"/>
    <property type="match status" value="1"/>
</dbReference>
<dbReference type="PROSITE" id="PS00028">
    <property type="entry name" value="ZINC_FINGER_C2H2_1"/>
    <property type="match status" value="1"/>
</dbReference>
<name>A0A1U8LJK5_GOSHI</name>
<evidence type="ECO:0000256" key="1">
    <source>
        <dbReference type="ARBA" id="ARBA00004123"/>
    </source>
</evidence>
<evidence type="ECO:0000256" key="5">
    <source>
        <dbReference type="ARBA" id="ARBA00023242"/>
    </source>
</evidence>
<feature type="region of interest" description="Disordered" evidence="7">
    <location>
        <begin position="204"/>
        <end position="224"/>
    </location>
</feature>
<accession>A0A1U8LJK5</accession>
<dbReference type="InterPro" id="IPR044246">
    <property type="entry name" value="ZFP3-like"/>
</dbReference>
<dbReference type="Proteomes" id="UP000818029">
    <property type="component" value="Chromosome A06"/>
</dbReference>
<evidence type="ECO:0000313" key="10">
    <source>
        <dbReference type="RefSeq" id="XP_016714700.1"/>
    </source>
</evidence>
<dbReference type="InterPro" id="IPR013087">
    <property type="entry name" value="Znf_C2H2_type"/>
</dbReference>
<evidence type="ECO:0000256" key="6">
    <source>
        <dbReference type="PROSITE-ProRule" id="PRU00042"/>
    </source>
</evidence>
<dbReference type="InterPro" id="IPR036236">
    <property type="entry name" value="Znf_C2H2_sf"/>
</dbReference>
<dbReference type="OrthoDB" id="1736050at2759"/>
<sequence>MASEAANASRVESSNLSNDNRSLRESEIVINLSTPTNPIITSSENQPEPEKTFSCNYCRSKFTSPQALGGHQNAHRQERALAKRLREIQTQTFTPPTYPHYPYPTLSSTPYHGSLNRSILGVRLGSMIHKPSHSWTLFGSGGYLSGHGYPRLAMRNRLPPSFNGRLSINNNGGIAISGPSTSSRVVTGSGSLASFARNSQANVAANRPATNHNDDSEIDLTLRL</sequence>
<dbReference type="PANTHER" id="PTHR47287">
    <property type="entry name" value="C2H2 AND C2HC ZINC FINGERS SUPERFAMILY PROTEIN"/>
    <property type="match status" value="1"/>
</dbReference>
<keyword evidence="3 6" id="KW-0863">Zinc-finger</keyword>
<dbReference type="GO" id="GO:0005634">
    <property type="term" value="C:nucleus"/>
    <property type="evidence" value="ECO:0007669"/>
    <property type="project" value="UniProtKB-SubCell"/>
</dbReference>
<evidence type="ECO:0000256" key="3">
    <source>
        <dbReference type="ARBA" id="ARBA00022771"/>
    </source>
</evidence>
<dbReference type="PANTHER" id="PTHR47287:SF9">
    <property type="entry name" value="ZINC FINGER PROTEIN 4-LIKE"/>
    <property type="match status" value="1"/>
</dbReference>
<proteinExistence type="predicted"/>
<reference evidence="10" key="2">
    <citation type="submission" date="2025-08" db="UniProtKB">
        <authorList>
            <consortium name="RefSeq"/>
        </authorList>
    </citation>
    <scope>IDENTIFICATION</scope>
</reference>
<dbReference type="GO" id="GO:0009788">
    <property type="term" value="P:negative regulation of abscisic acid-activated signaling pathway"/>
    <property type="evidence" value="ECO:0007669"/>
    <property type="project" value="InterPro"/>
</dbReference>
<dbReference type="PaxDb" id="3635-A0A1U8LJK5"/>
<keyword evidence="5" id="KW-0539">Nucleus</keyword>
<evidence type="ECO:0000313" key="9">
    <source>
        <dbReference type="Proteomes" id="UP000818029"/>
    </source>
</evidence>
<dbReference type="GeneID" id="107928055"/>
<feature type="region of interest" description="Disordered" evidence="7">
    <location>
        <begin position="1"/>
        <end position="21"/>
    </location>
</feature>
<evidence type="ECO:0000256" key="4">
    <source>
        <dbReference type="ARBA" id="ARBA00022833"/>
    </source>
</evidence>
<keyword evidence="2" id="KW-0479">Metal-binding</keyword>
<dbReference type="GO" id="GO:0008270">
    <property type="term" value="F:zinc ion binding"/>
    <property type="evidence" value="ECO:0007669"/>
    <property type="project" value="UniProtKB-KW"/>
</dbReference>
<organism evidence="9 10">
    <name type="scientific">Gossypium hirsutum</name>
    <name type="common">Upland cotton</name>
    <name type="synonym">Gossypium mexicanum</name>
    <dbReference type="NCBI Taxonomy" id="3635"/>
    <lineage>
        <taxon>Eukaryota</taxon>
        <taxon>Viridiplantae</taxon>
        <taxon>Streptophyta</taxon>
        <taxon>Embryophyta</taxon>
        <taxon>Tracheophyta</taxon>
        <taxon>Spermatophyta</taxon>
        <taxon>Magnoliopsida</taxon>
        <taxon>eudicotyledons</taxon>
        <taxon>Gunneridae</taxon>
        <taxon>Pentapetalae</taxon>
        <taxon>rosids</taxon>
        <taxon>malvids</taxon>
        <taxon>Malvales</taxon>
        <taxon>Malvaceae</taxon>
        <taxon>Malvoideae</taxon>
        <taxon>Gossypium</taxon>
    </lineage>
</organism>
<dbReference type="RefSeq" id="XP_016714700.1">
    <property type="nucleotide sequence ID" value="XM_016859211.1"/>
</dbReference>
<dbReference type="OMA" id="ERCPSEG"/>
<protein>
    <submittedName>
        <fullName evidence="10">Zinc finger protein 1</fullName>
    </submittedName>
</protein>
<evidence type="ECO:0000256" key="7">
    <source>
        <dbReference type="SAM" id="MobiDB-lite"/>
    </source>
</evidence>
<keyword evidence="4" id="KW-0862">Zinc</keyword>
<dbReference type="SUPFAM" id="SSF57667">
    <property type="entry name" value="beta-beta-alpha zinc fingers"/>
    <property type="match status" value="1"/>
</dbReference>
<comment type="subcellular location">
    <subcellularLocation>
        <location evidence="1">Nucleus</location>
    </subcellularLocation>
</comment>
<dbReference type="KEGG" id="ghi:107928055"/>
<feature type="domain" description="C2H2-type" evidence="8">
    <location>
        <begin position="53"/>
        <end position="80"/>
    </location>
</feature>
<dbReference type="AlphaFoldDB" id="A0A1U8LJK5"/>
<feature type="compositionally biased region" description="Basic and acidic residues" evidence="7">
    <location>
        <begin position="212"/>
        <end position="224"/>
    </location>
</feature>